<proteinExistence type="predicted"/>
<protein>
    <submittedName>
        <fullName evidence="1">Uncharacterized protein</fullName>
    </submittedName>
</protein>
<dbReference type="EMBL" id="MK071980">
    <property type="protein sequence ID" value="AYV75539.1"/>
    <property type="molecule type" value="Genomic_DNA"/>
</dbReference>
<name>A0A3G4ZQ12_9VIRU</name>
<accession>A0A3G4ZQ12</accession>
<evidence type="ECO:0000313" key="1">
    <source>
        <dbReference type="EMBL" id="AYV75539.1"/>
    </source>
</evidence>
<sequence>MTDVDYLNHIDSVDHDYDDYVDYVDFDEFNPIEVDDNSKKEKEWNKYFSTYFFEINTKHINEPKPVLKSIAHENIDIEIDVDELLKFCDEINFDENKLKIYKETWSTTYLANKETIKKSLKTVIDYCKTQPILHKKLQIITQILQTDDKSREGVITSFAQHGSVCNLEKEIVVNATYALLTNEIKAFAMKESLRGQIIDVLAILRELISEEMYMNRIKNNKSMYGKNEHYIVDYKNKIAKHIGIDTIHDDQPATINFDHTDDIKNFFQYYSTTRILAIMREKMNSRPHKITYDLLVEWFEQNSPLTDKYEFLGACFNEKGDFTDDAILYLLWKTGIIDKKSDKLKG</sequence>
<organism evidence="1">
    <name type="scientific">Terrestrivirus sp</name>
    <dbReference type="NCBI Taxonomy" id="2487775"/>
    <lineage>
        <taxon>Viruses</taxon>
        <taxon>Varidnaviria</taxon>
        <taxon>Bamfordvirae</taxon>
        <taxon>Nucleocytoviricota</taxon>
        <taxon>Megaviricetes</taxon>
        <taxon>Imitervirales</taxon>
        <taxon>Mimiviridae</taxon>
        <taxon>Klosneuvirinae</taxon>
    </lineage>
</organism>
<reference evidence="1" key="1">
    <citation type="submission" date="2018-10" db="EMBL/GenBank/DDBJ databases">
        <title>Hidden diversity of soil giant viruses.</title>
        <authorList>
            <person name="Schulz F."/>
            <person name="Alteio L."/>
            <person name="Goudeau D."/>
            <person name="Ryan E.M."/>
            <person name="Malmstrom R.R."/>
            <person name="Blanchard J."/>
            <person name="Woyke T."/>
        </authorList>
    </citation>
    <scope>NUCLEOTIDE SEQUENCE</scope>
    <source>
        <strain evidence="1">TEV1</strain>
    </source>
</reference>
<gene>
    <name evidence="1" type="ORF">Terrestrivirus2_47</name>
</gene>